<dbReference type="Proteomes" id="UP001470586">
    <property type="component" value="Plasmid pM33-16"/>
</dbReference>
<proteinExistence type="predicted"/>
<gene>
    <name evidence="3" type="ORF">M33023_p00050</name>
</gene>
<keyword evidence="4" id="KW-1185">Reference proteome</keyword>
<name>A0ABZ2YH89_9MOLU</name>
<dbReference type="RefSeq" id="WP_341833800.1">
    <property type="nucleotide sequence ID" value="NZ_CP128398.1"/>
</dbReference>
<keyword evidence="1" id="KW-0472">Membrane</keyword>
<evidence type="ECO:0000313" key="3">
    <source>
        <dbReference type="EMBL" id="WZN38819.1"/>
    </source>
</evidence>
<feature type="domain" description="DUF2963" evidence="2">
    <location>
        <begin position="150"/>
        <end position="186"/>
    </location>
</feature>
<keyword evidence="3" id="KW-0614">Plasmid</keyword>
<evidence type="ECO:0000259" key="2">
    <source>
        <dbReference type="Pfam" id="PF11178"/>
    </source>
</evidence>
<geneLocation type="plasmid" evidence="3 4">
    <name>pM33-16</name>
</geneLocation>
<organism evidence="3 4">
    <name type="scientific">Candidatus Phytoplasma asteris</name>
    <dbReference type="NCBI Taxonomy" id="85620"/>
    <lineage>
        <taxon>Bacteria</taxon>
        <taxon>Bacillati</taxon>
        <taxon>Mycoplasmatota</taxon>
        <taxon>Mollicutes</taxon>
        <taxon>Acholeplasmatales</taxon>
        <taxon>Acholeplasmataceae</taxon>
        <taxon>Candidatus Phytoplasma</taxon>
        <taxon>16SrI (Aster yellows group)</taxon>
    </lineage>
</organism>
<sequence>MKTNNQPKLKNKIFIIWGLFISGVILVFLIILLLAINKPQPKIETINQQHLKSKTNPQQEQETYNAIMNKIEKEIDELTKPKQEPVSNVETNKQQEQETHNAIMNKIEKEIDELTSRTKVVSYHSDGITPSAQEIYDQTGNKIKYLMLDSDGESIQCIKEYNPQTGNKIKETYYNHDGTVKKVKNFK</sequence>
<dbReference type="InterPro" id="IPR021348">
    <property type="entry name" value="DUF2963"/>
</dbReference>
<evidence type="ECO:0000256" key="1">
    <source>
        <dbReference type="SAM" id="Phobius"/>
    </source>
</evidence>
<keyword evidence="1" id="KW-1133">Transmembrane helix</keyword>
<reference evidence="3" key="1">
    <citation type="submission" date="2023-06" db="EMBL/GenBank/DDBJ databases">
        <title>Complete Genome of Candidatus Phytoplasma asteris M33.</title>
        <authorList>
            <person name="Toth R."/>
            <person name="Ilic A.-M."/>
            <person name="Huettel B."/>
            <person name="Duduk B."/>
            <person name="Kube M."/>
        </authorList>
    </citation>
    <scope>NUCLEOTIDE SEQUENCE [LARGE SCALE GENOMIC DNA]</scope>
    <source>
        <strain evidence="3">M33</strain>
    </source>
</reference>
<protein>
    <submittedName>
        <fullName evidence="3">Cop number controling protein</fullName>
    </submittedName>
</protein>
<accession>A0ABZ2YH89</accession>
<feature type="transmembrane region" description="Helical" evidence="1">
    <location>
        <begin position="12"/>
        <end position="36"/>
    </location>
</feature>
<dbReference type="Pfam" id="PF11178">
    <property type="entry name" value="DUF2963"/>
    <property type="match status" value="1"/>
</dbReference>
<dbReference type="EMBL" id="CP128398">
    <property type="protein sequence ID" value="WZN38819.1"/>
    <property type="molecule type" value="Genomic_DNA"/>
</dbReference>
<keyword evidence="1" id="KW-0812">Transmembrane</keyword>
<evidence type="ECO:0000313" key="4">
    <source>
        <dbReference type="Proteomes" id="UP001470586"/>
    </source>
</evidence>